<gene>
    <name evidence="2" type="ORF">RNA01_04650</name>
</gene>
<feature type="compositionally biased region" description="Basic and acidic residues" evidence="1">
    <location>
        <begin position="74"/>
        <end position="83"/>
    </location>
</feature>
<proteinExistence type="predicted"/>
<comment type="caution">
    <text evidence="2">The sequence shown here is derived from an EMBL/GenBank/DDBJ whole genome shotgun (WGS) entry which is preliminary data.</text>
</comment>
<accession>A0A512HDJ9</accession>
<dbReference type="EMBL" id="BJZP01000002">
    <property type="protein sequence ID" value="GEO83533.1"/>
    <property type="molecule type" value="Genomic_DNA"/>
</dbReference>
<protein>
    <submittedName>
        <fullName evidence="2">Uncharacterized protein</fullName>
    </submittedName>
</protein>
<dbReference type="Proteomes" id="UP000321717">
    <property type="component" value="Unassembled WGS sequence"/>
</dbReference>
<evidence type="ECO:0000313" key="3">
    <source>
        <dbReference type="Proteomes" id="UP000321717"/>
    </source>
</evidence>
<feature type="compositionally biased region" description="Basic residues" evidence="1">
    <location>
        <begin position="1"/>
        <end position="11"/>
    </location>
</feature>
<reference evidence="2 3" key="1">
    <citation type="submission" date="2019-07" db="EMBL/GenBank/DDBJ databases">
        <title>Whole genome shotgun sequence of Rhizobium naphthalenivorans NBRC 107585.</title>
        <authorList>
            <person name="Hosoyama A."/>
            <person name="Uohara A."/>
            <person name="Ohji S."/>
            <person name="Ichikawa N."/>
        </authorList>
    </citation>
    <scope>NUCLEOTIDE SEQUENCE [LARGE SCALE GENOMIC DNA]</scope>
    <source>
        <strain evidence="2 3">NBRC 107585</strain>
    </source>
</reference>
<dbReference type="AlphaFoldDB" id="A0A512HDJ9"/>
<feature type="compositionally biased region" description="Basic and acidic residues" evidence="1">
    <location>
        <begin position="17"/>
        <end position="31"/>
    </location>
</feature>
<keyword evidence="3" id="KW-1185">Reference proteome</keyword>
<sequence>MQNKGKTRHATRQQADFSKEIEAERGDHAPREQTLQILSRSMAGRIGIPDAQHARQMRHDTSPKKASRNAKSTPETRERKSDR</sequence>
<evidence type="ECO:0000313" key="2">
    <source>
        <dbReference type="EMBL" id="GEO83533.1"/>
    </source>
</evidence>
<name>A0A512HDJ9_9HYPH</name>
<evidence type="ECO:0000256" key="1">
    <source>
        <dbReference type="SAM" id="MobiDB-lite"/>
    </source>
</evidence>
<organism evidence="2 3">
    <name type="scientific">Ciceribacter naphthalenivorans</name>
    <dbReference type="NCBI Taxonomy" id="1118451"/>
    <lineage>
        <taxon>Bacteria</taxon>
        <taxon>Pseudomonadati</taxon>
        <taxon>Pseudomonadota</taxon>
        <taxon>Alphaproteobacteria</taxon>
        <taxon>Hyphomicrobiales</taxon>
        <taxon>Rhizobiaceae</taxon>
        <taxon>Ciceribacter</taxon>
    </lineage>
</organism>
<feature type="region of interest" description="Disordered" evidence="1">
    <location>
        <begin position="1"/>
        <end position="83"/>
    </location>
</feature>